<feature type="chain" id="PRO_5020304323" evidence="1">
    <location>
        <begin position="32"/>
        <end position="367"/>
    </location>
</feature>
<dbReference type="EMBL" id="CP032096">
    <property type="protein sequence ID" value="QBZ83439.1"/>
    <property type="molecule type" value="Genomic_DNA"/>
</dbReference>
<dbReference type="RefSeq" id="WP_135796061.1">
    <property type="nucleotide sequence ID" value="NZ_CP032096.1"/>
</dbReference>
<evidence type="ECO:0000256" key="1">
    <source>
        <dbReference type="SAM" id="SignalP"/>
    </source>
</evidence>
<dbReference type="InterPro" id="IPR023614">
    <property type="entry name" value="Porin_dom_sf"/>
</dbReference>
<keyword evidence="1" id="KW-0732">Signal</keyword>
<organism evidence="2 3">
    <name type="scientific">Hydrogenovibrio crunogenus</name>
    <dbReference type="NCBI Taxonomy" id="39765"/>
    <lineage>
        <taxon>Bacteria</taxon>
        <taxon>Pseudomonadati</taxon>
        <taxon>Pseudomonadota</taxon>
        <taxon>Gammaproteobacteria</taxon>
        <taxon>Thiotrichales</taxon>
        <taxon>Piscirickettsiaceae</taxon>
        <taxon>Hydrogenovibrio</taxon>
    </lineage>
</organism>
<sequence length="367" mass="39415" precursor="true">MKSKNQKRALGLLVGALTGGALLSTASIANAGVTLNVDDDRWVKIGAGLRTSITTTDDDGATSPTDMAVNNMRFYLTAQAMKDIQFTFNTEKDANDNIKMLDAAAKFHINDALNIWAGRVLIPTDRANLDGPFYQAAFDFPSVRKYPSINAGRDDGVIFWGLTNSKKIKYYLGATQGRSDVGGPNDSGNLLYSGRLALNLWDAESGYFNRSTYHGKKDILSFGIGGAYQADGAGTDVNNQGNFTAWNADFLLEKKLSNGGVGTLEGAYYSYDLDGVTDPTLKAGKSYLALASYMFPTKVGIGQFQPYTRVQQFDYDAAGSGTMDKTELGVNYVISSHNALISAVATNTDVAGSPSVSTFKLGTQIQF</sequence>
<name>A0A4P7P0K4_9GAMM</name>
<protein>
    <submittedName>
        <fullName evidence="2">Porin</fullName>
    </submittedName>
</protein>
<proteinExistence type="predicted"/>
<evidence type="ECO:0000313" key="2">
    <source>
        <dbReference type="EMBL" id="QBZ83439.1"/>
    </source>
</evidence>
<dbReference type="OrthoDB" id="9771991at2"/>
<dbReference type="Gene3D" id="2.40.160.10">
    <property type="entry name" value="Porin"/>
    <property type="match status" value="1"/>
</dbReference>
<keyword evidence="3" id="KW-1185">Reference proteome</keyword>
<gene>
    <name evidence="2" type="ORF">GHNINEIG_01494</name>
</gene>
<reference evidence="2 3" key="1">
    <citation type="submission" date="2018-08" db="EMBL/GenBank/DDBJ databases">
        <title>Horizontal acquisition of hydrogen conversion ability and other habitat adaptations in Hydrogenovibrio crunogenus strains.</title>
        <authorList>
            <person name="Gonnella G."/>
            <person name="Adam N."/>
            <person name="Perner M."/>
        </authorList>
    </citation>
    <scope>NUCLEOTIDE SEQUENCE [LARGE SCALE GENOMIC DNA]</scope>
    <source>
        <strain evidence="2 3">SP-41</strain>
    </source>
</reference>
<feature type="signal peptide" evidence="1">
    <location>
        <begin position="1"/>
        <end position="31"/>
    </location>
</feature>
<accession>A0A4P7P0K4</accession>
<evidence type="ECO:0000313" key="3">
    <source>
        <dbReference type="Proteomes" id="UP000296201"/>
    </source>
</evidence>
<dbReference type="Proteomes" id="UP000296201">
    <property type="component" value="Chromosome"/>
</dbReference>
<dbReference type="AlphaFoldDB" id="A0A4P7P0K4"/>